<feature type="compositionally biased region" description="Low complexity" evidence="1">
    <location>
        <begin position="30"/>
        <end position="41"/>
    </location>
</feature>
<protein>
    <submittedName>
        <fullName evidence="2">Uncharacterized protein</fullName>
    </submittedName>
</protein>
<name>M0ZH69_SOLTU</name>
<keyword evidence="3" id="KW-1185">Reference proteome</keyword>
<dbReference type="PaxDb" id="4113-PGSC0003DMT400000703"/>
<evidence type="ECO:0000313" key="3">
    <source>
        <dbReference type="Proteomes" id="UP000011115"/>
    </source>
</evidence>
<sequence length="87" mass="9960">MLSPILNKTIHINTTTIQHRTRPIPAIQYSTPSPTRSTSRVQSRRNPKTPANQTTPLLYIAFFFFTRKPKSSEQIALQTRKSHPTTL</sequence>
<proteinExistence type="predicted"/>
<reference evidence="3" key="1">
    <citation type="journal article" date="2011" name="Nature">
        <title>Genome sequence and analysis of the tuber crop potato.</title>
        <authorList>
            <consortium name="The Potato Genome Sequencing Consortium"/>
        </authorList>
    </citation>
    <scope>NUCLEOTIDE SEQUENCE [LARGE SCALE GENOMIC DNA]</scope>
    <source>
        <strain evidence="3">cv. DM1-3 516 R44</strain>
    </source>
</reference>
<feature type="region of interest" description="Disordered" evidence="1">
    <location>
        <begin position="17"/>
        <end position="52"/>
    </location>
</feature>
<dbReference type="Proteomes" id="UP000011115">
    <property type="component" value="Unassembled WGS sequence"/>
</dbReference>
<evidence type="ECO:0000313" key="2">
    <source>
        <dbReference type="EnsemblPlants" id="PGSC0003DMT400000703"/>
    </source>
</evidence>
<evidence type="ECO:0000256" key="1">
    <source>
        <dbReference type="SAM" id="MobiDB-lite"/>
    </source>
</evidence>
<accession>M0ZH69</accession>
<reference evidence="2" key="2">
    <citation type="submission" date="2015-06" db="UniProtKB">
        <authorList>
            <consortium name="EnsemblPlants"/>
        </authorList>
    </citation>
    <scope>IDENTIFICATION</scope>
    <source>
        <strain evidence="2">DM1-3 516 R44</strain>
    </source>
</reference>
<dbReference type="HOGENOM" id="CLU_2487751_0_0_1"/>
<dbReference type="EnsemblPlants" id="PGSC0003DMT400000703">
    <property type="protein sequence ID" value="PGSC0003DMT400000703"/>
    <property type="gene ID" value="PGSC0003DMG400000254"/>
</dbReference>
<dbReference type="Gramene" id="PGSC0003DMT400000703">
    <property type="protein sequence ID" value="PGSC0003DMT400000703"/>
    <property type="gene ID" value="PGSC0003DMG400000254"/>
</dbReference>
<dbReference type="AlphaFoldDB" id="M0ZH69"/>
<dbReference type="InParanoid" id="M0ZH69"/>
<organism evidence="2 3">
    <name type="scientific">Solanum tuberosum</name>
    <name type="common">Potato</name>
    <dbReference type="NCBI Taxonomy" id="4113"/>
    <lineage>
        <taxon>Eukaryota</taxon>
        <taxon>Viridiplantae</taxon>
        <taxon>Streptophyta</taxon>
        <taxon>Embryophyta</taxon>
        <taxon>Tracheophyta</taxon>
        <taxon>Spermatophyta</taxon>
        <taxon>Magnoliopsida</taxon>
        <taxon>eudicotyledons</taxon>
        <taxon>Gunneridae</taxon>
        <taxon>Pentapetalae</taxon>
        <taxon>asterids</taxon>
        <taxon>lamiids</taxon>
        <taxon>Solanales</taxon>
        <taxon>Solanaceae</taxon>
        <taxon>Solanoideae</taxon>
        <taxon>Solaneae</taxon>
        <taxon>Solanum</taxon>
    </lineage>
</organism>